<dbReference type="Proteomes" id="UP000193781">
    <property type="component" value="Unassembled WGS sequence"/>
</dbReference>
<dbReference type="EMBL" id="LQPH01000109">
    <property type="protein sequence ID" value="ORW24548.1"/>
    <property type="molecule type" value="Genomic_DNA"/>
</dbReference>
<gene>
    <name evidence="1" type="ORF">AWC17_03110</name>
</gene>
<reference evidence="1 2" key="1">
    <citation type="submission" date="2016-01" db="EMBL/GenBank/DDBJ databases">
        <title>The new phylogeny of the genus Mycobacterium.</title>
        <authorList>
            <person name="Tarcisio F."/>
            <person name="Conor M."/>
            <person name="Antonella G."/>
            <person name="Elisabetta G."/>
            <person name="Giulia F.S."/>
            <person name="Sara T."/>
            <person name="Anna F."/>
            <person name="Clotilde B."/>
            <person name="Roberto B."/>
            <person name="Veronica D.S."/>
            <person name="Fabio R."/>
            <person name="Monica P."/>
            <person name="Olivier J."/>
            <person name="Enrico T."/>
            <person name="Nicola S."/>
        </authorList>
    </citation>
    <scope>NUCLEOTIDE SEQUENCE [LARGE SCALE GENOMIC DNA]</scope>
    <source>
        <strain evidence="1 2">DSM 44803</strain>
    </source>
</reference>
<evidence type="ECO:0000313" key="1">
    <source>
        <dbReference type="EMBL" id="ORW24548.1"/>
    </source>
</evidence>
<keyword evidence="2" id="KW-1185">Reference proteome</keyword>
<sequence length="195" mass="20975">MTAQRLRVGQLVSACDPDALAERCPSYSVRSRHGIVVALIERQAAVKWIDYRGLQHDTCVLPAAMLCAGTLDAAARTRVIHCRRTDTALPCLTPVLVPSDAEPTIEIRELRITSSRSTESRTGLTFHTVRDANVALHALADAQEAFQSTFGPDPASAVSGADTVVVYRTLYTTIYRLDHCATAGFSRPAPAALAG</sequence>
<accession>A0A1X1ZMP1</accession>
<name>A0A1X1ZMP1_9MYCO</name>
<dbReference type="AlphaFoldDB" id="A0A1X1ZMP1"/>
<organism evidence="1 2">
    <name type="scientific">Mycobacterium nebraskense</name>
    <dbReference type="NCBI Taxonomy" id="244292"/>
    <lineage>
        <taxon>Bacteria</taxon>
        <taxon>Bacillati</taxon>
        <taxon>Actinomycetota</taxon>
        <taxon>Actinomycetes</taxon>
        <taxon>Mycobacteriales</taxon>
        <taxon>Mycobacteriaceae</taxon>
        <taxon>Mycobacterium</taxon>
    </lineage>
</organism>
<protein>
    <submittedName>
        <fullName evidence="1">Uncharacterized protein</fullName>
    </submittedName>
</protein>
<comment type="caution">
    <text evidence="1">The sequence shown here is derived from an EMBL/GenBank/DDBJ whole genome shotgun (WGS) entry which is preliminary data.</text>
</comment>
<dbReference type="RefSeq" id="WP_085164702.1">
    <property type="nucleotide sequence ID" value="NZ_LQPH01000109.1"/>
</dbReference>
<proteinExistence type="predicted"/>
<evidence type="ECO:0000313" key="2">
    <source>
        <dbReference type="Proteomes" id="UP000193781"/>
    </source>
</evidence>